<evidence type="ECO:0000259" key="3">
    <source>
        <dbReference type="PROSITE" id="PS50240"/>
    </source>
</evidence>
<feature type="domain" description="Peptidase S1" evidence="3">
    <location>
        <begin position="23"/>
        <end position="69"/>
    </location>
</feature>
<keyword evidence="1" id="KW-1015">Disulfide bond</keyword>
<reference evidence="5" key="1">
    <citation type="submission" date="2025-08" db="UniProtKB">
        <authorList>
            <consortium name="RefSeq"/>
        </authorList>
    </citation>
    <scope>IDENTIFICATION</scope>
    <source>
        <strain evidence="5">USDA-PBARC FA_bdor</strain>
        <tissue evidence="5">Whole organism</tissue>
    </source>
</reference>
<dbReference type="Proteomes" id="UP000694866">
    <property type="component" value="Unplaced"/>
</dbReference>
<sequence length="69" mass="7257">MRLLGVFAVCCAGIAKGADVPTVVGGKAAPDHKYPYQVSVRAGNPLQHLCSGSIIHEKWVLTAAHCVDK</sequence>
<dbReference type="InterPro" id="IPR009003">
    <property type="entry name" value="Peptidase_S1_PA"/>
</dbReference>
<evidence type="ECO:0000256" key="1">
    <source>
        <dbReference type="ARBA" id="ARBA00023157"/>
    </source>
</evidence>
<name>A0A9R1TQ78_9HYME</name>
<organism evidence="4 5">
    <name type="scientific">Fopius arisanus</name>
    <dbReference type="NCBI Taxonomy" id="64838"/>
    <lineage>
        <taxon>Eukaryota</taxon>
        <taxon>Metazoa</taxon>
        <taxon>Ecdysozoa</taxon>
        <taxon>Arthropoda</taxon>
        <taxon>Hexapoda</taxon>
        <taxon>Insecta</taxon>
        <taxon>Pterygota</taxon>
        <taxon>Neoptera</taxon>
        <taxon>Endopterygota</taxon>
        <taxon>Hymenoptera</taxon>
        <taxon>Apocrita</taxon>
        <taxon>Ichneumonoidea</taxon>
        <taxon>Braconidae</taxon>
        <taxon>Opiinae</taxon>
        <taxon>Fopius</taxon>
    </lineage>
</organism>
<dbReference type="AlphaFoldDB" id="A0A9R1TQ78"/>
<feature type="signal peptide" evidence="2">
    <location>
        <begin position="1"/>
        <end position="17"/>
    </location>
</feature>
<dbReference type="PROSITE" id="PS50240">
    <property type="entry name" value="TRYPSIN_DOM"/>
    <property type="match status" value="1"/>
</dbReference>
<evidence type="ECO:0000313" key="5">
    <source>
        <dbReference type="RefSeq" id="XP_011313078.1"/>
    </source>
</evidence>
<dbReference type="PANTHER" id="PTHR24250">
    <property type="entry name" value="CHYMOTRYPSIN-RELATED"/>
    <property type="match status" value="1"/>
</dbReference>
<accession>A0A9R1TQ78</accession>
<gene>
    <name evidence="5" type="primary">LOC105272584</name>
</gene>
<dbReference type="Gene3D" id="2.40.10.10">
    <property type="entry name" value="Trypsin-like serine proteases"/>
    <property type="match status" value="1"/>
</dbReference>
<dbReference type="InterPro" id="IPR043504">
    <property type="entry name" value="Peptidase_S1_PA_chymotrypsin"/>
</dbReference>
<dbReference type="GO" id="GO:0006508">
    <property type="term" value="P:proteolysis"/>
    <property type="evidence" value="ECO:0007669"/>
    <property type="project" value="InterPro"/>
</dbReference>
<dbReference type="RefSeq" id="XP_011313078.1">
    <property type="nucleotide sequence ID" value="XM_011314776.1"/>
</dbReference>
<feature type="chain" id="PRO_5040224503" evidence="2">
    <location>
        <begin position="18"/>
        <end position="69"/>
    </location>
</feature>
<dbReference type="InterPro" id="IPR001254">
    <property type="entry name" value="Trypsin_dom"/>
</dbReference>
<keyword evidence="4" id="KW-1185">Reference proteome</keyword>
<dbReference type="OrthoDB" id="7552490at2759"/>
<dbReference type="GeneID" id="105272584"/>
<dbReference type="GO" id="GO:0004252">
    <property type="term" value="F:serine-type endopeptidase activity"/>
    <property type="evidence" value="ECO:0007669"/>
    <property type="project" value="InterPro"/>
</dbReference>
<dbReference type="SUPFAM" id="SSF50494">
    <property type="entry name" value="Trypsin-like serine proteases"/>
    <property type="match status" value="1"/>
</dbReference>
<dbReference type="KEGG" id="fas:105272584"/>
<proteinExistence type="predicted"/>
<evidence type="ECO:0000313" key="4">
    <source>
        <dbReference type="Proteomes" id="UP000694866"/>
    </source>
</evidence>
<keyword evidence="2" id="KW-0732">Signal</keyword>
<evidence type="ECO:0000256" key="2">
    <source>
        <dbReference type="SAM" id="SignalP"/>
    </source>
</evidence>
<dbReference type="PROSITE" id="PS00134">
    <property type="entry name" value="TRYPSIN_HIS"/>
    <property type="match status" value="1"/>
</dbReference>
<dbReference type="Pfam" id="PF00089">
    <property type="entry name" value="Trypsin"/>
    <property type="match status" value="1"/>
</dbReference>
<protein>
    <submittedName>
        <fullName evidence="5">Tryptase delta-like</fullName>
    </submittedName>
</protein>
<dbReference type="InterPro" id="IPR018114">
    <property type="entry name" value="TRYPSIN_HIS"/>
</dbReference>